<comment type="caution">
    <text evidence="1">The sequence shown here is derived from an EMBL/GenBank/DDBJ whole genome shotgun (WGS) entry which is preliminary data.</text>
</comment>
<sequence>MSDAEHLGAMKNLLKNAGLSFNPFTKDLGREGGSLIDGYFKELKNRELMGVVGS</sequence>
<organism evidence="1 2">
    <name type="scientific">Pedosphaera parvula (strain Ellin514)</name>
    <dbReference type="NCBI Taxonomy" id="320771"/>
    <lineage>
        <taxon>Bacteria</taxon>
        <taxon>Pseudomonadati</taxon>
        <taxon>Verrucomicrobiota</taxon>
        <taxon>Pedosphaerae</taxon>
        <taxon>Pedosphaerales</taxon>
        <taxon>Pedosphaeraceae</taxon>
        <taxon>Pedosphaera</taxon>
    </lineage>
</organism>
<keyword evidence="2" id="KW-1185">Reference proteome</keyword>
<reference evidence="1 2" key="1">
    <citation type="journal article" date="2011" name="J. Bacteriol.">
        <title>Genome sequence of 'Pedosphaera parvula' Ellin514, an aerobic Verrucomicrobial isolate from pasture soil.</title>
        <authorList>
            <person name="Kant R."/>
            <person name="van Passel M.W."/>
            <person name="Sangwan P."/>
            <person name="Palva A."/>
            <person name="Lucas S."/>
            <person name="Copeland A."/>
            <person name="Lapidus A."/>
            <person name="Glavina Del Rio T."/>
            <person name="Dalin E."/>
            <person name="Tice H."/>
            <person name="Bruce D."/>
            <person name="Goodwin L."/>
            <person name="Pitluck S."/>
            <person name="Chertkov O."/>
            <person name="Larimer F.W."/>
            <person name="Land M.L."/>
            <person name="Hauser L."/>
            <person name="Brettin T.S."/>
            <person name="Detter J.C."/>
            <person name="Han S."/>
            <person name="de Vos W.M."/>
            <person name="Janssen P.H."/>
            <person name="Smidt H."/>
        </authorList>
    </citation>
    <scope>NUCLEOTIDE SEQUENCE [LARGE SCALE GENOMIC DNA]</scope>
    <source>
        <strain evidence="1 2">Ellin514</strain>
    </source>
</reference>
<evidence type="ECO:0000313" key="2">
    <source>
        <dbReference type="Proteomes" id="UP000003688"/>
    </source>
</evidence>
<dbReference type="Proteomes" id="UP000003688">
    <property type="component" value="Unassembled WGS sequence"/>
</dbReference>
<proteinExistence type="predicted"/>
<dbReference type="EMBL" id="ABOX02000016">
    <property type="protein sequence ID" value="EEF60527.1"/>
    <property type="molecule type" value="Genomic_DNA"/>
</dbReference>
<dbReference type="RefSeq" id="WP_007415478.1">
    <property type="nucleotide sequence ID" value="NZ_ABOX02000016.1"/>
</dbReference>
<gene>
    <name evidence="1" type="ORF">Cflav_PD3497</name>
</gene>
<accession>B9XI34</accession>
<name>B9XI34_PEDPL</name>
<dbReference type="AlphaFoldDB" id="B9XI34"/>
<evidence type="ECO:0000313" key="1">
    <source>
        <dbReference type="EMBL" id="EEF60527.1"/>
    </source>
</evidence>
<protein>
    <submittedName>
        <fullName evidence="1">Uncharacterized protein</fullName>
    </submittedName>
</protein>